<dbReference type="Gene3D" id="3.40.50.300">
    <property type="entry name" value="P-loop containing nucleotide triphosphate hydrolases"/>
    <property type="match status" value="2"/>
</dbReference>
<dbReference type="SUPFAM" id="SSF52540">
    <property type="entry name" value="P-loop containing nucleoside triphosphate hydrolases"/>
    <property type="match status" value="1"/>
</dbReference>
<dbReference type="CDD" id="cd00268">
    <property type="entry name" value="DEADc"/>
    <property type="match status" value="1"/>
</dbReference>
<evidence type="ECO:0000256" key="4">
    <source>
        <dbReference type="ARBA" id="ARBA00022840"/>
    </source>
</evidence>
<evidence type="ECO:0000259" key="9">
    <source>
        <dbReference type="PROSITE" id="PS51194"/>
    </source>
</evidence>
<name>A0ABQ4RX99_9HYPH</name>
<dbReference type="GO" id="GO:0004386">
    <property type="term" value="F:helicase activity"/>
    <property type="evidence" value="ECO:0007669"/>
    <property type="project" value="UniProtKB-KW"/>
</dbReference>
<feature type="compositionally biased region" description="Basic and acidic residues" evidence="7">
    <location>
        <begin position="475"/>
        <end position="504"/>
    </location>
</feature>
<dbReference type="InterPro" id="IPR014014">
    <property type="entry name" value="RNA_helicase_DEAD_Q_motif"/>
</dbReference>
<accession>A0ABQ4RX99</accession>
<evidence type="ECO:0000259" key="10">
    <source>
        <dbReference type="PROSITE" id="PS51195"/>
    </source>
</evidence>
<dbReference type="InterPro" id="IPR050079">
    <property type="entry name" value="DEAD_box_RNA_helicase"/>
</dbReference>
<dbReference type="InterPro" id="IPR044742">
    <property type="entry name" value="DEAD/DEAH_RhlB"/>
</dbReference>
<dbReference type="PANTHER" id="PTHR47959:SF13">
    <property type="entry name" value="ATP-DEPENDENT RNA HELICASE RHLE"/>
    <property type="match status" value="1"/>
</dbReference>
<keyword evidence="4" id="KW-0067">ATP-binding</keyword>
<evidence type="ECO:0000313" key="12">
    <source>
        <dbReference type="Proteomes" id="UP001055125"/>
    </source>
</evidence>
<evidence type="ECO:0000256" key="1">
    <source>
        <dbReference type="ARBA" id="ARBA00022741"/>
    </source>
</evidence>
<evidence type="ECO:0000256" key="2">
    <source>
        <dbReference type="ARBA" id="ARBA00022801"/>
    </source>
</evidence>
<dbReference type="InterPro" id="IPR027417">
    <property type="entry name" value="P-loop_NTPase"/>
</dbReference>
<comment type="similarity">
    <text evidence="5">Belongs to the DEAD box helicase family.</text>
</comment>
<proteinExistence type="inferred from homology"/>
<keyword evidence="2" id="KW-0378">Hydrolase</keyword>
<dbReference type="Proteomes" id="UP001055125">
    <property type="component" value="Unassembled WGS sequence"/>
</dbReference>
<dbReference type="CDD" id="cd18787">
    <property type="entry name" value="SF2_C_DEAD"/>
    <property type="match status" value="1"/>
</dbReference>
<keyword evidence="12" id="KW-1185">Reference proteome</keyword>
<evidence type="ECO:0000313" key="11">
    <source>
        <dbReference type="EMBL" id="GJD94822.1"/>
    </source>
</evidence>
<feature type="short sequence motif" description="Q motif" evidence="6">
    <location>
        <begin position="41"/>
        <end position="69"/>
    </location>
</feature>
<feature type="domain" description="Helicase ATP-binding" evidence="8">
    <location>
        <begin position="72"/>
        <end position="247"/>
    </location>
</feature>
<evidence type="ECO:0000256" key="6">
    <source>
        <dbReference type="PROSITE-ProRule" id="PRU00552"/>
    </source>
</evidence>
<evidence type="ECO:0000256" key="7">
    <source>
        <dbReference type="SAM" id="MobiDB-lite"/>
    </source>
</evidence>
<keyword evidence="3 11" id="KW-0347">Helicase</keyword>
<dbReference type="PROSITE" id="PS51195">
    <property type="entry name" value="Q_MOTIF"/>
    <property type="match status" value="1"/>
</dbReference>
<reference evidence="11" key="2">
    <citation type="submission" date="2021-08" db="EMBL/GenBank/DDBJ databases">
        <authorList>
            <person name="Tani A."/>
            <person name="Ola A."/>
            <person name="Ogura Y."/>
            <person name="Katsura K."/>
            <person name="Hayashi T."/>
        </authorList>
    </citation>
    <scope>NUCLEOTIDE SEQUENCE</scope>
    <source>
        <strain evidence="11">DSM 19015</strain>
    </source>
</reference>
<dbReference type="InterPro" id="IPR014001">
    <property type="entry name" value="Helicase_ATP-bd"/>
</dbReference>
<feature type="compositionally biased region" description="Gly residues" evidence="7">
    <location>
        <begin position="457"/>
        <end position="472"/>
    </location>
</feature>
<feature type="region of interest" description="Disordered" evidence="7">
    <location>
        <begin position="406"/>
        <end position="529"/>
    </location>
</feature>
<dbReference type="PROSITE" id="PS51192">
    <property type="entry name" value="HELICASE_ATP_BIND_1"/>
    <property type="match status" value="1"/>
</dbReference>
<reference evidence="11" key="1">
    <citation type="journal article" date="2021" name="Front. Microbiol.">
        <title>Comprehensive Comparative Genomics and Phenotyping of Methylobacterium Species.</title>
        <authorList>
            <person name="Alessa O."/>
            <person name="Ogura Y."/>
            <person name="Fujitani Y."/>
            <person name="Takami H."/>
            <person name="Hayashi T."/>
            <person name="Sahin N."/>
            <person name="Tani A."/>
        </authorList>
    </citation>
    <scope>NUCLEOTIDE SEQUENCE</scope>
    <source>
        <strain evidence="11">DSM 19015</strain>
    </source>
</reference>
<organism evidence="11 12">
    <name type="scientific">Methylobacterium iners</name>
    <dbReference type="NCBI Taxonomy" id="418707"/>
    <lineage>
        <taxon>Bacteria</taxon>
        <taxon>Pseudomonadati</taxon>
        <taxon>Pseudomonadota</taxon>
        <taxon>Alphaproteobacteria</taxon>
        <taxon>Hyphomicrobiales</taxon>
        <taxon>Methylobacteriaceae</taxon>
        <taxon>Methylobacterium</taxon>
    </lineage>
</organism>
<protein>
    <submittedName>
        <fullName evidence="11">ATP-dependent RNA helicase RhlE</fullName>
    </submittedName>
</protein>
<evidence type="ECO:0000256" key="5">
    <source>
        <dbReference type="ARBA" id="ARBA00038437"/>
    </source>
</evidence>
<evidence type="ECO:0000256" key="3">
    <source>
        <dbReference type="ARBA" id="ARBA00022806"/>
    </source>
</evidence>
<dbReference type="PANTHER" id="PTHR47959">
    <property type="entry name" value="ATP-DEPENDENT RNA HELICASE RHLE-RELATED"/>
    <property type="match status" value="1"/>
</dbReference>
<dbReference type="SMART" id="SM00490">
    <property type="entry name" value="HELICc"/>
    <property type="match status" value="1"/>
</dbReference>
<feature type="domain" description="Helicase C-terminal" evidence="9">
    <location>
        <begin position="274"/>
        <end position="424"/>
    </location>
</feature>
<dbReference type="EMBL" id="BPQP01000029">
    <property type="protein sequence ID" value="GJD94822.1"/>
    <property type="molecule type" value="Genomic_DNA"/>
</dbReference>
<evidence type="ECO:0000259" key="8">
    <source>
        <dbReference type="PROSITE" id="PS51192"/>
    </source>
</evidence>
<feature type="domain" description="DEAD-box RNA helicase Q" evidence="10">
    <location>
        <begin position="41"/>
        <end position="69"/>
    </location>
</feature>
<dbReference type="PROSITE" id="PS51194">
    <property type="entry name" value="HELICASE_CTER"/>
    <property type="match status" value="1"/>
</dbReference>
<dbReference type="Pfam" id="PF00271">
    <property type="entry name" value="Helicase_C"/>
    <property type="match status" value="1"/>
</dbReference>
<dbReference type="SMART" id="SM00487">
    <property type="entry name" value="DEXDc"/>
    <property type="match status" value="1"/>
</dbReference>
<sequence>MHPDCPITRAVPSSTDRFPCASAILKVASGAVPLPESGSLTQFTDFGLAQPVLRALEEAGYKSPTPIQAQAIAPAMAGRDLCGIAQTGTGKTAAFALPILHRLSLAPKRAPRRGCRVLVLSPTRELASQIAESFSDYGRHLSLTNTVVFGGVTISRQEKALANGVDILVATPGRLMDLVERRSLTLEAVEILVLDEADQMLDLGFIHALKRIVKMLPKERQSLFFSATMPKNIASLADQYLRDPVQVAVTPVATTAERVDQTVIFAHTGAKQALLNHVLRDPDIERVLVFTRTKHGADRVVRGLDKVGIAASAIHGNKSQPQRERALAAFKDGSCRVLVATDIAARGIDVEAVSHVINYDLPNIPESYVHRIGRTARAGAAGLAISFCNDEEKAYLRDIERTTRQKIPVSGFPEGFVPPSRQEASETAQSEERRPAPGQRPGQRQGQRPNSRPYGGRPAGGRGDGRNPGGPGRAARPEGGRGQEARTDQRQGEGRGQARPDGRPARPANRPAGGGEGRTIGWLDRTPRS</sequence>
<dbReference type="InterPro" id="IPR011545">
    <property type="entry name" value="DEAD/DEAH_box_helicase_dom"/>
</dbReference>
<comment type="caution">
    <text evidence="11">The sequence shown here is derived from an EMBL/GenBank/DDBJ whole genome shotgun (WGS) entry which is preliminary data.</text>
</comment>
<dbReference type="InterPro" id="IPR001650">
    <property type="entry name" value="Helicase_C-like"/>
</dbReference>
<gene>
    <name evidence="11" type="primary">rhlE_1</name>
    <name evidence="11" type="ORF">OCOJLMKI_2028</name>
</gene>
<feature type="compositionally biased region" description="Low complexity" evidence="7">
    <location>
        <begin position="436"/>
        <end position="456"/>
    </location>
</feature>
<keyword evidence="1" id="KW-0547">Nucleotide-binding</keyword>
<dbReference type="Pfam" id="PF00270">
    <property type="entry name" value="DEAD"/>
    <property type="match status" value="1"/>
</dbReference>